<dbReference type="Pfam" id="PF00561">
    <property type="entry name" value="Abhydrolase_1"/>
    <property type="match status" value="1"/>
</dbReference>
<organism evidence="2 3">
    <name type="scientific">Nostocoides japonicum T1-X7</name>
    <dbReference type="NCBI Taxonomy" id="1194083"/>
    <lineage>
        <taxon>Bacteria</taxon>
        <taxon>Bacillati</taxon>
        <taxon>Actinomycetota</taxon>
        <taxon>Actinomycetes</taxon>
        <taxon>Micrococcales</taxon>
        <taxon>Intrasporangiaceae</taxon>
        <taxon>Nostocoides</taxon>
    </lineage>
</organism>
<keyword evidence="3" id="KW-1185">Reference proteome</keyword>
<evidence type="ECO:0000313" key="3">
    <source>
        <dbReference type="Proteomes" id="UP000035721"/>
    </source>
</evidence>
<dbReference type="SUPFAM" id="SSF53474">
    <property type="entry name" value="alpha/beta-Hydrolases"/>
    <property type="match status" value="1"/>
</dbReference>
<dbReference type="Gene3D" id="3.40.50.1820">
    <property type="entry name" value="alpha/beta hydrolase"/>
    <property type="match status" value="1"/>
</dbReference>
<dbReference type="InterPro" id="IPR029058">
    <property type="entry name" value="AB_hydrolase_fold"/>
</dbReference>
<dbReference type="RefSeq" id="WP_048553899.1">
    <property type="nucleotide sequence ID" value="NZ_HF570958.1"/>
</dbReference>
<dbReference type="AlphaFoldDB" id="A0A077LYE5"/>
<evidence type="ECO:0000259" key="1">
    <source>
        <dbReference type="Pfam" id="PF00561"/>
    </source>
</evidence>
<dbReference type="InterPro" id="IPR000073">
    <property type="entry name" value="AB_hydrolase_1"/>
</dbReference>
<reference evidence="2 3" key="1">
    <citation type="journal article" date="2013" name="ISME J.">
        <title>A metabolic model for members of the genus Tetrasphaera involved in enhanced biological phosphorus removal.</title>
        <authorList>
            <person name="Kristiansen R."/>
            <person name="Nguyen H.T.T."/>
            <person name="Saunders A.M."/>
            <person name="Nielsen J.L."/>
            <person name="Wimmer R."/>
            <person name="Le V.Q."/>
            <person name="McIlroy S.J."/>
            <person name="Petrovski S."/>
            <person name="Seviour R.J."/>
            <person name="Calteau A."/>
            <person name="Nielsen K.L."/>
            <person name="Nielsen P.H."/>
        </authorList>
    </citation>
    <scope>NUCLEOTIDE SEQUENCE [LARGE SCALE GENOMIC DNA]</scope>
    <source>
        <strain evidence="2 3">T1-X7</strain>
    </source>
</reference>
<name>A0A077LYE5_9MICO</name>
<dbReference type="Proteomes" id="UP000035721">
    <property type="component" value="Unassembled WGS sequence"/>
</dbReference>
<sequence length="397" mass="42700">MTSTRHRVAVGTAAAVGGVVTAGGLGAAGTAGYFARRVLTPDRDRPDDTLVVAVGPDTVTLGAFVQSVVPGRYGLWLQRGEGHARVGDILATDEEARTVTRALHGVDLGTLAPGPARWNGYYYGLDPRGSLGVAYEQVDILTELGPMAAWLIRPEVEATGEWAVLVHGRGARRQECLRGVKPLRDRGITVLIPSYRNDEGGPGGPDGRYNLGLSEWRDVESAIAYAVTQGAESLVLGGWSMGGAIVMQVLARSGLSGLVRCVVLDAPVFDWADVLAHHARMRHLPRPVGDLSRVMMGNRWGRRLVGVHEAIDVAQTDWVTRADELRLPMLVIHSVDDEFVPVGPSQALARARPDLVTFPAWSVARHAKEWNTAPERWEREVSDFVGSIRPSGAPSTG</sequence>
<comment type="caution">
    <text evidence="2">The sequence shown here is derived from an EMBL/GenBank/DDBJ whole genome shotgun (WGS) entry which is preliminary data.</text>
</comment>
<dbReference type="GO" id="GO:0003824">
    <property type="term" value="F:catalytic activity"/>
    <property type="evidence" value="ECO:0007669"/>
    <property type="project" value="UniProtKB-ARBA"/>
</dbReference>
<accession>A0A077LYE5</accession>
<proteinExistence type="predicted"/>
<dbReference type="OrthoDB" id="8111537at2"/>
<dbReference type="STRING" id="1194083.BN12_1580004"/>
<protein>
    <submittedName>
        <fullName evidence="2">Secreted protein</fullName>
    </submittedName>
</protein>
<feature type="domain" description="AB hydrolase-1" evidence="1">
    <location>
        <begin position="164"/>
        <end position="275"/>
    </location>
</feature>
<gene>
    <name evidence="2" type="ORF">BN12_1580004</name>
</gene>
<dbReference type="EMBL" id="CAJB01000066">
    <property type="protein sequence ID" value="CCH76999.1"/>
    <property type="molecule type" value="Genomic_DNA"/>
</dbReference>
<evidence type="ECO:0000313" key="2">
    <source>
        <dbReference type="EMBL" id="CCH76999.1"/>
    </source>
</evidence>